<name>A0ABV8FVL5_9ACTN</name>
<evidence type="ECO:0000313" key="2">
    <source>
        <dbReference type="Proteomes" id="UP001595847"/>
    </source>
</evidence>
<accession>A0ABV8FVL5</accession>
<comment type="caution">
    <text evidence="1">The sequence shown here is derived from an EMBL/GenBank/DDBJ whole genome shotgun (WGS) entry which is preliminary data.</text>
</comment>
<organism evidence="1 2">
    <name type="scientific">Nocardiopsis sediminis</name>
    <dbReference type="NCBI Taxonomy" id="1778267"/>
    <lineage>
        <taxon>Bacteria</taxon>
        <taxon>Bacillati</taxon>
        <taxon>Actinomycetota</taxon>
        <taxon>Actinomycetes</taxon>
        <taxon>Streptosporangiales</taxon>
        <taxon>Nocardiopsidaceae</taxon>
        <taxon>Nocardiopsis</taxon>
    </lineage>
</organism>
<dbReference type="NCBIfam" id="NF038070">
    <property type="entry name" value="LmbU_fam_TF"/>
    <property type="match status" value="1"/>
</dbReference>
<gene>
    <name evidence="1" type="ORF">ACFOVU_21540</name>
</gene>
<dbReference type="EMBL" id="JBHSBH010000013">
    <property type="protein sequence ID" value="MFC3998523.1"/>
    <property type="molecule type" value="Genomic_DNA"/>
</dbReference>
<keyword evidence="2" id="KW-1185">Reference proteome</keyword>
<protein>
    <submittedName>
        <fullName evidence="1">LmbU family transcriptional regulator</fullName>
    </submittedName>
</protein>
<evidence type="ECO:0000313" key="1">
    <source>
        <dbReference type="EMBL" id="MFC3998523.1"/>
    </source>
</evidence>
<sequence>MERHQRDHRPVRVLARGREFSIDRAALTRGNGLHLPDDLPISTWQRIGDHLFRISDAMGWWMGDWLVFGERTYGSRYREALAKTSLDYKTLRNYAWVARGFPAARRRAELSFAHHAEVVSLPPGEQDFWLDLAGKGHWSRNELRRRMRLSRSAALSGGPAAGAASAGAGAGGGAGGGTGDTAGAGAAATPSGLARTVRVRVPAERERRWQQAAKTMRRDFNEWVVATLDGASEAALTRDT</sequence>
<proteinExistence type="predicted"/>
<dbReference type="RefSeq" id="WP_378536414.1">
    <property type="nucleotide sequence ID" value="NZ_JBHSBH010000013.1"/>
</dbReference>
<dbReference type="Proteomes" id="UP001595847">
    <property type="component" value="Unassembled WGS sequence"/>
</dbReference>
<reference evidence="2" key="1">
    <citation type="journal article" date="2019" name="Int. J. Syst. Evol. Microbiol.">
        <title>The Global Catalogue of Microorganisms (GCM) 10K type strain sequencing project: providing services to taxonomists for standard genome sequencing and annotation.</title>
        <authorList>
            <consortium name="The Broad Institute Genomics Platform"/>
            <consortium name="The Broad Institute Genome Sequencing Center for Infectious Disease"/>
            <person name="Wu L."/>
            <person name="Ma J."/>
        </authorList>
    </citation>
    <scope>NUCLEOTIDE SEQUENCE [LARGE SCALE GENOMIC DNA]</scope>
    <source>
        <strain evidence="2">TBRC 1826</strain>
    </source>
</reference>
<dbReference type="InterPro" id="IPR049735">
    <property type="entry name" value="NovE/LmbU-like"/>
</dbReference>